<dbReference type="GeneID" id="15805948"/>
<dbReference type="KEGG" id="beq:BEWA_028160"/>
<keyword evidence="2" id="KW-1185">Reference proteome</keyword>
<evidence type="ECO:0008006" key="3">
    <source>
        <dbReference type="Google" id="ProtNLM"/>
    </source>
</evidence>
<evidence type="ECO:0000313" key="2">
    <source>
        <dbReference type="Proteomes" id="UP000031512"/>
    </source>
</evidence>
<sequence>MFAQEIENKLSYMEDTISSLSSSMQGFKKSDLSLALCTKVEEMMKEYHKASHHRSSDFKSTIGNFIHQKLENDMINDHIKEFKDDLRMFEEKYNEISELFCMCKIQVDDMVKKYNSSVDNIFESIGAERKKLDDSLESYRMVCLLPLDDDDMQMISEAERDIKR</sequence>
<dbReference type="Proteomes" id="UP000031512">
    <property type="component" value="Chromosome 1"/>
</dbReference>
<dbReference type="EMBL" id="CP001669">
    <property type="protein sequence ID" value="AFZ79967.1"/>
    <property type="molecule type" value="Genomic_DNA"/>
</dbReference>
<dbReference type="AlphaFoldDB" id="L0AWK2"/>
<organism evidence="1 2">
    <name type="scientific">Theileria equi strain WA</name>
    <dbReference type="NCBI Taxonomy" id="1537102"/>
    <lineage>
        <taxon>Eukaryota</taxon>
        <taxon>Sar</taxon>
        <taxon>Alveolata</taxon>
        <taxon>Apicomplexa</taxon>
        <taxon>Aconoidasida</taxon>
        <taxon>Piroplasmida</taxon>
        <taxon>Theileriidae</taxon>
        <taxon>Theileria</taxon>
    </lineage>
</organism>
<dbReference type="RefSeq" id="XP_004829633.1">
    <property type="nucleotide sequence ID" value="XM_004829576.1"/>
</dbReference>
<protein>
    <recommendedName>
        <fullName evidence="3">Inhibitor of growth protein N-terminal histone-binding domain-containing protein</fullName>
    </recommendedName>
</protein>
<name>L0AWK2_THEEQ</name>
<reference evidence="1 2" key="1">
    <citation type="journal article" date="2012" name="BMC Genomics">
        <title>Comparative genomic analysis and phylogenetic position of Theileria equi.</title>
        <authorList>
            <person name="Kappmeyer L.S."/>
            <person name="Thiagarajan M."/>
            <person name="Herndon D.R."/>
            <person name="Ramsay J.D."/>
            <person name="Caler E."/>
            <person name="Djikeng A."/>
            <person name="Gillespie J.J."/>
            <person name="Lau A.O."/>
            <person name="Roalson E.H."/>
            <person name="Silva J.C."/>
            <person name="Silva M.G."/>
            <person name="Suarez C.E."/>
            <person name="Ueti M.W."/>
            <person name="Nene V.M."/>
            <person name="Mealey R.H."/>
            <person name="Knowles D.P."/>
            <person name="Brayton K.A."/>
        </authorList>
    </citation>
    <scope>NUCLEOTIDE SEQUENCE [LARGE SCALE GENOMIC DNA]</scope>
    <source>
        <strain evidence="1 2">WA</strain>
    </source>
</reference>
<proteinExistence type="predicted"/>
<evidence type="ECO:0000313" key="1">
    <source>
        <dbReference type="EMBL" id="AFZ79967.1"/>
    </source>
</evidence>
<dbReference type="VEuPathDB" id="PiroplasmaDB:BEWA_028160"/>
<accession>L0AWK2</accession>
<gene>
    <name evidence="1" type="ORF">BEWA_028160</name>
</gene>